<reference evidence="1 2" key="1">
    <citation type="journal article" date="2018" name="Nature">
        <title>A major lineage of non-tailed dsDNA viruses as unrecognized killers of marine bacteria.</title>
        <authorList>
            <person name="Kauffman K.M."/>
            <person name="Hussain F.A."/>
            <person name="Yang J."/>
            <person name="Arevalo P."/>
            <person name="Brown J.M."/>
            <person name="Chang W.K."/>
            <person name="VanInsberghe D."/>
            <person name="Elsherbini J."/>
            <person name="Sharma R.S."/>
            <person name="Cutler M.B."/>
            <person name="Kelly L."/>
            <person name="Polz M.F."/>
        </authorList>
    </citation>
    <scope>NUCLEOTIDE SEQUENCE [LARGE SCALE GENOMIC DNA]</scope>
    <source>
        <strain evidence="1 2">10N.222.46.E12</strain>
    </source>
</reference>
<organism evidence="1 2">
    <name type="scientific">Vibrio cyclitrophicus</name>
    <dbReference type="NCBI Taxonomy" id="47951"/>
    <lineage>
        <taxon>Bacteria</taxon>
        <taxon>Pseudomonadati</taxon>
        <taxon>Pseudomonadota</taxon>
        <taxon>Gammaproteobacteria</taxon>
        <taxon>Vibrionales</taxon>
        <taxon>Vibrionaceae</taxon>
        <taxon>Vibrio</taxon>
    </lineage>
</organism>
<protein>
    <submittedName>
        <fullName evidence="1">Ig-like domain-containing protein</fullName>
    </submittedName>
</protein>
<evidence type="ECO:0000313" key="1">
    <source>
        <dbReference type="EMBL" id="XNH95140.1"/>
    </source>
</evidence>
<gene>
    <name evidence="1" type="ORF">BCS90_19595</name>
</gene>
<name>A0ACD5G173_9VIBR</name>
<dbReference type="Proteomes" id="UP000235310">
    <property type="component" value="Chromosome 2"/>
</dbReference>
<dbReference type="EMBL" id="CP170590">
    <property type="protein sequence ID" value="XNH95140.1"/>
    <property type="molecule type" value="Genomic_DNA"/>
</dbReference>
<proteinExistence type="predicted"/>
<evidence type="ECO:0000313" key="2">
    <source>
        <dbReference type="Proteomes" id="UP000235310"/>
    </source>
</evidence>
<accession>A0ACD5G173</accession>
<sequence>MRKGKHRLLYNSKVISIGLVTLALNGCGTGEEEPSSPQDSIVEVVAQDALLKTEINDSGYIVDLSTIVLANQSENVFRLSDVSVINSNSSCSPISIEQQSFTINRKQATVCDYAYAVIANNQTDVNEHSSGMVRVVVSDGDMFQLPALSHVAKINEVNTTTDPDYNYEPIQINLINELSLVGTDVSNWTLSPSITQPYTKGSLVNVDVTNHLIEYIPAPGTSGIDRLMYSYIDDSAGQAYSGVIDIAVAENANQGIELLTPNAIYGLNGKTYVPLKDAINGIEIDVSPYVNSLDGDDIQLIYVKSLTAPQTSIDGANQNNLTNTKFTFKASTQNVHFVTYAVSDHKGSYQIGHISVTVLDENDMAPWVDVTDEQSNTLFYAPKTLNVAIANSYTFDESITTRVSGINYSVAGLYSDSVIEYCSQLSAELATSEELKSLVDRGWLNTALWPQNSEYLVLDRISGDIKILDISAGAYTIDITTLDNPLSDISYYPACVEKSDATDRMLVSLQLSAKLRSGTTSISVPNGKSINTTLTGYFNDGSVENDMLLFDKSLTTFVQSSQLLTQDSFGFIAHTIGNTDLYGQYNANKDPLRSNIIDIEVTTAVVTNGTLSVSSSTVPQGSTITLDGQIEYSDNSSSLVSDEASITWMIDKSEYTGTGSHYYVDDITYDGSNWTLKSSVNQGTFEIYWMIDGVESNPKQVTIVEAVLVNLESIVTKDSTSHLVANEFAIGRPFYFTVMGIFTDGVSRDVTSMIEQQNWEYDSSYVNQSSTSFNQFTGHAVNRNPNDCGYGQPIKAWLNGLSICKSVIIAEPYLMSVTLTPSHHILPRGTSVDLTVIGTYSDASSQTVSGCTWASSNSNRATVDVNGKVSTNASSELGDVNITAECNARYGTGTLSSSTKISVTGPSLVSINASPDSWRMSRLETEKLTAIGTYSDGTTADISDTVSWSKTSSGYDSSLTINGAQVTVGVGYTRSGSLDFVAKLNGITSDTVTLTLYNSFYVSSNNMRISFPSRSELNWSGSKWFCGNVASVQGEDWGGRDSDWGALSLGTSEQIYNAGVAKEIHDMFVNQLNDDGKPYGTYYGVWNEKSGSERYLYNMSNNSESFTWKTDTSTFLCGQSF</sequence>